<dbReference type="EMBL" id="JQCP01000001">
    <property type="protein sequence ID" value="KRO02851.1"/>
    <property type="molecule type" value="Genomic_DNA"/>
</dbReference>
<feature type="transmembrane region" description="Helical" evidence="8">
    <location>
        <begin position="204"/>
        <end position="225"/>
    </location>
</feature>
<dbReference type="GeneID" id="84904327"/>
<evidence type="ECO:0000256" key="2">
    <source>
        <dbReference type="ARBA" id="ARBA00005275"/>
    </source>
</evidence>
<protein>
    <submittedName>
        <fullName evidence="9">Anaerobic c4-dicarboxylate antiporter, DcuC family</fullName>
    </submittedName>
</protein>
<evidence type="ECO:0000256" key="7">
    <source>
        <dbReference type="ARBA" id="ARBA00023136"/>
    </source>
</evidence>
<evidence type="ECO:0000313" key="10">
    <source>
        <dbReference type="Proteomes" id="UP000051927"/>
    </source>
</evidence>
<keyword evidence="6 8" id="KW-1133">Transmembrane helix</keyword>
<dbReference type="NCBIfam" id="NF037994">
    <property type="entry name" value="DcuC_1"/>
    <property type="match status" value="1"/>
</dbReference>
<keyword evidence="7 8" id="KW-0472">Membrane</keyword>
<evidence type="ECO:0000256" key="1">
    <source>
        <dbReference type="ARBA" id="ARBA00004651"/>
    </source>
</evidence>
<keyword evidence="3" id="KW-0813">Transport</keyword>
<comment type="subcellular location">
    <subcellularLocation>
        <location evidence="1">Cell membrane</location>
        <topology evidence="1">Multi-pass membrane protein</topology>
    </subcellularLocation>
</comment>
<name>A0ABR5Q2Y1_9ACTN</name>
<evidence type="ECO:0000256" key="5">
    <source>
        <dbReference type="ARBA" id="ARBA00022692"/>
    </source>
</evidence>
<feature type="transmembrane region" description="Helical" evidence="8">
    <location>
        <begin position="253"/>
        <end position="276"/>
    </location>
</feature>
<comment type="similarity">
    <text evidence="2">Belongs to the DcuC/DcuD transporter (TC 2.A.61) family.</text>
</comment>
<feature type="transmembrane region" description="Helical" evidence="8">
    <location>
        <begin position="326"/>
        <end position="344"/>
    </location>
</feature>
<comment type="caution">
    <text evidence="9">The sequence shown here is derived from an EMBL/GenBank/DDBJ whole genome shotgun (WGS) entry which is preliminary data.</text>
</comment>
<dbReference type="Pfam" id="PF03606">
    <property type="entry name" value="DcuC"/>
    <property type="match status" value="1"/>
</dbReference>
<dbReference type="RefSeq" id="WP_003148645.1">
    <property type="nucleotide sequence ID" value="NZ_JQCP01000001.1"/>
</dbReference>
<evidence type="ECO:0000256" key="8">
    <source>
        <dbReference type="SAM" id="Phobius"/>
    </source>
</evidence>
<feature type="transmembrane region" description="Helical" evidence="8">
    <location>
        <begin position="71"/>
        <end position="92"/>
    </location>
</feature>
<feature type="transmembrane region" description="Helical" evidence="8">
    <location>
        <begin position="6"/>
        <end position="22"/>
    </location>
</feature>
<feature type="transmembrane region" description="Helical" evidence="8">
    <location>
        <begin position="288"/>
        <end position="305"/>
    </location>
</feature>
<organism evidence="9 10">
    <name type="scientific">Lancefieldella rimae</name>
    <dbReference type="NCBI Taxonomy" id="1383"/>
    <lineage>
        <taxon>Bacteria</taxon>
        <taxon>Bacillati</taxon>
        <taxon>Actinomycetota</taxon>
        <taxon>Coriobacteriia</taxon>
        <taxon>Coriobacteriales</taxon>
        <taxon>Atopobiaceae</taxon>
        <taxon>Lancefieldella</taxon>
    </lineage>
</organism>
<keyword evidence="4" id="KW-1003">Cell membrane</keyword>
<dbReference type="InterPro" id="IPR018385">
    <property type="entry name" value="C4_dicarb_anaerob_car-like"/>
</dbReference>
<feature type="transmembrane region" description="Helical" evidence="8">
    <location>
        <begin position="422"/>
        <end position="440"/>
    </location>
</feature>
<accession>A0ABR5Q2Y1</accession>
<dbReference type="NCBIfam" id="TIGR00771">
    <property type="entry name" value="DcuC"/>
    <property type="match status" value="1"/>
</dbReference>
<feature type="transmembrane region" description="Helical" evidence="8">
    <location>
        <begin position="364"/>
        <end position="383"/>
    </location>
</feature>
<dbReference type="InterPro" id="IPR004669">
    <property type="entry name" value="C4_dicarb_anaerob_car"/>
</dbReference>
<feature type="transmembrane region" description="Helical" evidence="8">
    <location>
        <begin position="390"/>
        <end position="416"/>
    </location>
</feature>
<dbReference type="PANTHER" id="PTHR42002:SF2">
    <property type="entry name" value="ANAEROBIC C4-DICARBOXYLATE TRANSPORTER DCUC-RELATED"/>
    <property type="match status" value="1"/>
</dbReference>
<evidence type="ECO:0000256" key="4">
    <source>
        <dbReference type="ARBA" id="ARBA00022475"/>
    </source>
</evidence>
<feature type="transmembrane region" description="Helical" evidence="8">
    <location>
        <begin position="117"/>
        <end position="149"/>
    </location>
</feature>
<dbReference type="Proteomes" id="UP000051927">
    <property type="component" value="Unassembled WGS sequence"/>
</dbReference>
<dbReference type="PANTHER" id="PTHR42002">
    <property type="entry name" value="ANAEROBIC C4-DICARBOXYLATE TRANSPORTER DCUC-RELATED"/>
    <property type="match status" value="1"/>
</dbReference>
<proteinExistence type="inferred from homology"/>
<evidence type="ECO:0000256" key="6">
    <source>
        <dbReference type="ARBA" id="ARBA00022989"/>
    </source>
</evidence>
<evidence type="ECO:0000313" key="9">
    <source>
        <dbReference type="EMBL" id="KRO02851.1"/>
    </source>
</evidence>
<evidence type="ECO:0000256" key="3">
    <source>
        <dbReference type="ARBA" id="ARBA00022448"/>
    </source>
</evidence>
<keyword evidence="10" id="KW-1185">Reference proteome</keyword>
<gene>
    <name evidence="9" type="ORF">IV60_GL000015</name>
</gene>
<feature type="transmembrane region" description="Helical" evidence="8">
    <location>
        <begin position="29"/>
        <end position="51"/>
    </location>
</feature>
<sequence length="471" mass="49738">MNSFVMYGTAILSIAIIGYMLVKKMDIKITLFFIGVILMYIAIFAGNTIAIKDFKSSGAGLLDPLLAIVSTFKSTLAGAGFIILLLGGYAAYMSEIGANEITVSVLSKPIKNIRSPYVLVPVVFLLGNLLSLVIPSASNLAIILLATLYPVLRKAGMSPLTAGAVIATTATVMPTPLGSDNVAIANELAKYPEFAGLTVSQYVFAYHAIVSIPTLLIMAIAHYFWQKFEGRNEAIISANEVEKTEGSYCSNSVLYRSVYALLPVLPIILLVIAYFIKLLGHSKVDLTVEIAVVISFIVAVLCDSIKRHSLKEAVKETEKFFKGMGNAMPIVALLVAATVYVVGLKSIGLISALQNVMTGMNGNGLGFVLPLILVVLSAVIVLLSGSGTALFFAMVPLIPTLASAAGISAIAVAVPMGLAGNLLRAVSPVSAVIIIVSGSIKADPIEVVKRTSIPMIAGVVFMFILSMILFL</sequence>
<feature type="transmembrane region" description="Helical" evidence="8">
    <location>
        <begin position="452"/>
        <end position="470"/>
    </location>
</feature>
<reference evidence="9 10" key="1">
    <citation type="journal article" date="2015" name="Genome Announc.">
        <title>Expanding the biotechnology potential of lactobacilli through comparative genomics of 213 strains and associated genera.</title>
        <authorList>
            <person name="Sun Z."/>
            <person name="Harris H.M."/>
            <person name="McCann A."/>
            <person name="Guo C."/>
            <person name="Argimon S."/>
            <person name="Zhang W."/>
            <person name="Yang X."/>
            <person name="Jeffery I.B."/>
            <person name="Cooney J.C."/>
            <person name="Kagawa T.F."/>
            <person name="Liu W."/>
            <person name="Song Y."/>
            <person name="Salvetti E."/>
            <person name="Wrobel A."/>
            <person name="Rasinkangas P."/>
            <person name="Parkhill J."/>
            <person name="Rea M.C."/>
            <person name="O'Sullivan O."/>
            <person name="Ritari J."/>
            <person name="Douillard F.P."/>
            <person name="Paul Ross R."/>
            <person name="Yang R."/>
            <person name="Briner A.E."/>
            <person name="Felis G.E."/>
            <person name="de Vos W.M."/>
            <person name="Barrangou R."/>
            <person name="Klaenhammer T.R."/>
            <person name="Caufield P.W."/>
            <person name="Cui Y."/>
            <person name="Zhang H."/>
            <person name="O'Toole P.W."/>
        </authorList>
    </citation>
    <scope>NUCLEOTIDE SEQUENCE [LARGE SCALE GENOMIC DNA]</scope>
    <source>
        <strain evidence="9 10">DSM 7090</strain>
    </source>
</reference>
<keyword evidence="5 8" id="KW-0812">Transmembrane</keyword>